<name>A0A7S5US06_9CAUD</name>
<evidence type="ECO:0000313" key="2">
    <source>
        <dbReference type="Proteomes" id="UP000656987"/>
    </source>
</evidence>
<proteinExistence type="predicted"/>
<protein>
    <submittedName>
        <fullName evidence="1">Uncharacterized protein</fullName>
    </submittedName>
</protein>
<accession>A0A7S5US06</accession>
<dbReference type="Proteomes" id="UP000656987">
    <property type="component" value="Segment"/>
</dbReference>
<evidence type="ECO:0000313" key="1">
    <source>
        <dbReference type="EMBL" id="QIG67713.1"/>
    </source>
</evidence>
<reference evidence="1" key="1">
    <citation type="submission" date="2020-01" db="EMBL/GenBank/DDBJ databases">
        <title>Patterns of diversity and host range of bacteriophage communities associated with bean-nodulatin bacteria.</title>
        <authorList>
            <person name="Vann Cauwenberghe J."/>
            <person name="Santamaria R.I."/>
            <person name="Bustos P."/>
            <person name="Juarez S."/>
            <person name="Gonzalez V."/>
        </authorList>
    </citation>
    <scope>NUCLEOTIDE SEQUENCE</scope>
</reference>
<keyword evidence="2" id="KW-1185">Reference proteome</keyword>
<dbReference type="EMBL" id="MN988483">
    <property type="protein sequence ID" value="QIG67713.1"/>
    <property type="molecule type" value="Genomic_DNA"/>
</dbReference>
<gene>
    <name evidence="1" type="ORF">EVB52_012</name>
</gene>
<sequence length="82" mass="9984">MFGWFKNWWERTMVMDMTKECNDGSWESGFYSDDAGIRSVEQPSAEIIKFPDREHELTMIQVDMDSWTERRLDDIWEQENRL</sequence>
<organism evidence="1 2">
    <name type="scientific">Rhizobium phage RHph_Y38</name>
    <dbReference type="NCBI Taxonomy" id="2509781"/>
    <lineage>
        <taxon>Viruses</taxon>
        <taxon>Duplodnaviria</taxon>
        <taxon>Heunggongvirae</taxon>
        <taxon>Uroviricota</taxon>
        <taxon>Caudoviricetes</taxon>
        <taxon>Schitoviridae</taxon>
        <taxon>Demetervirinae</taxon>
        <taxon>Acanvirus</taxon>
        <taxon>Acanvirus Y38</taxon>
    </lineage>
</organism>